<evidence type="ECO:0000256" key="1">
    <source>
        <dbReference type="SAM" id="SignalP"/>
    </source>
</evidence>
<name>A0A1I4NJT7_9GAMM</name>
<protein>
    <recommendedName>
        <fullName evidence="4">Tetratricopeptide repeat-containing protein</fullName>
    </recommendedName>
</protein>
<organism evidence="2 3">
    <name type="scientific">Marinobacter zhejiangensis</name>
    <dbReference type="NCBI Taxonomy" id="488535"/>
    <lineage>
        <taxon>Bacteria</taxon>
        <taxon>Pseudomonadati</taxon>
        <taxon>Pseudomonadota</taxon>
        <taxon>Gammaproteobacteria</taxon>
        <taxon>Pseudomonadales</taxon>
        <taxon>Marinobacteraceae</taxon>
        <taxon>Marinobacter</taxon>
    </lineage>
</organism>
<keyword evidence="1" id="KW-0732">Signal</keyword>
<sequence>MSVTIKRARAFFHGKTRLAVALTLAMAAGSASALSPEHEVRRLMLATESAVESGNWQEAGEYLNRLQGLDAEKPDEYQFYRGRVMLQAGQLNEARQALEQYVSSVGDDGGHYDEALELITEVEKAQRTGGNGVDARPQQERVAIIEPADGQTLESLQRLYLTNSNSGALAAHLNSLVSVNGWREDHRVVRAGAPADIEYKVSSAAGEIHIQESRMTVSGQRQVSTETILVFGVSPMVRWDCDGTLDTCWIYDPRDGSRLMQLGASRDQAREAARTLGRLIKELQNPS</sequence>
<dbReference type="Proteomes" id="UP000198519">
    <property type="component" value="Unassembled WGS sequence"/>
</dbReference>
<evidence type="ECO:0000313" key="2">
    <source>
        <dbReference type="EMBL" id="SFM15731.1"/>
    </source>
</evidence>
<gene>
    <name evidence="2" type="ORF">SAMN04487963_1448</name>
</gene>
<keyword evidence="3" id="KW-1185">Reference proteome</keyword>
<feature type="signal peptide" evidence="1">
    <location>
        <begin position="1"/>
        <end position="33"/>
    </location>
</feature>
<reference evidence="3" key="1">
    <citation type="submission" date="2016-10" db="EMBL/GenBank/DDBJ databases">
        <authorList>
            <person name="Varghese N."/>
            <person name="Submissions S."/>
        </authorList>
    </citation>
    <scope>NUCLEOTIDE SEQUENCE [LARGE SCALE GENOMIC DNA]</scope>
    <source>
        <strain evidence="3">CGMCC 1.7061</strain>
    </source>
</reference>
<evidence type="ECO:0000313" key="3">
    <source>
        <dbReference type="Proteomes" id="UP000198519"/>
    </source>
</evidence>
<feature type="chain" id="PRO_5011476178" description="Tetratricopeptide repeat-containing protein" evidence="1">
    <location>
        <begin position="34"/>
        <end position="287"/>
    </location>
</feature>
<dbReference type="Gene3D" id="1.25.40.10">
    <property type="entry name" value="Tetratricopeptide repeat domain"/>
    <property type="match status" value="1"/>
</dbReference>
<accession>A0A1I4NJT7</accession>
<evidence type="ECO:0008006" key="4">
    <source>
        <dbReference type="Google" id="ProtNLM"/>
    </source>
</evidence>
<dbReference type="RefSeq" id="WP_425434229.1">
    <property type="nucleotide sequence ID" value="NZ_FOUE01000002.1"/>
</dbReference>
<dbReference type="AlphaFoldDB" id="A0A1I4NJT7"/>
<proteinExistence type="predicted"/>
<dbReference type="EMBL" id="FOUE01000002">
    <property type="protein sequence ID" value="SFM15731.1"/>
    <property type="molecule type" value="Genomic_DNA"/>
</dbReference>
<dbReference type="SUPFAM" id="SSF48452">
    <property type="entry name" value="TPR-like"/>
    <property type="match status" value="1"/>
</dbReference>
<dbReference type="InterPro" id="IPR011990">
    <property type="entry name" value="TPR-like_helical_dom_sf"/>
</dbReference>